<sequence length="160" mass="17606">MPVELEVVGIRIELPANQPIVLLKAVYQPRFLPIWIGSGEANAIGIAQRGLEPPRPLSHNLMADIIAAYDDELKEVVITGREQHIYYAELRTENGKAISARPSDALALALIADCPVYTTEELIEEAGIEAPEADEEEVAQFREFLDHVSPEDFEGEAGQS</sequence>
<keyword evidence="3" id="KW-1185">Reference proteome</keyword>
<evidence type="ECO:0000259" key="1">
    <source>
        <dbReference type="PROSITE" id="PS51658"/>
    </source>
</evidence>
<proteinExistence type="predicted"/>
<dbReference type="AlphaFoldDB" id="A0A6N9H965"/>
<dbReference type="PANTHER" id="PTHR15160">
    <property type="entry name" value="VON HIPPEL-LINDAU PROTEIN"/>
    <property type="match status" value="1"/>
</dbReference>
<name>A0A6N9H965_9MICO</name>
<dbReference type="InterPro" id="IPR036104">
    <property type="entry name" value="BFN_sf"/>
</dbReference>
<dbReference type="Gene3D" id="3.10.690.10">
    <property type="entry name" value="Bifunctional nuclease domain"/>
    <property type="match status" value="1"/>
</dbReference>
<dbReference type="Proteomes" id="UP000469215">
    <property type="component" value="Unassembled WGS sequence"/>
</dbReference>
<dbReference type="RefSeq" id="WP_160953789.1">
    <property type="nucleotide sequence ID" value="NZ_WWEQ01000049.1"/>
</dbReference>
<dbReference type="PANTHER" id="PTHR15160:SF1">
    <property type="entry name" value="VON HIPPEL-LINDAU DISEASE TUMOR SUPPRESSOR"/>
    <property type="match status" value="1"/>
</dbReference>
<dbReference type="InterPro" id="IPR003729">
    <property type="entry name" value="Bi_nuclease_dom"/>
</dbReference>
<accession>A0A6N9H965</accession>
<comment type="caution">
    <text evidence="2">The sequence shown here is derived from an EMBL/GenBank/DDBJ whole genome shotgun (WGS) entry which is preliminary data.</text>
</comment>
<feature type="domain" description="BFN" evidence="1">
    <location>
        <begin position="2"/>
        <end position="130"/>
    </location>
</feature>
<gene>
    <name evidence="2" type="ORF">GSY69_10440</name>
</gene>
<dbReference type="PROSITE" id="PS51658">
    <property type="entry name" value="BFN"/>
    <property type="match status" value="1"/>
</dbReference>
<evidence type="ECO:0000313" key="2">
    <source>
        <dbReference type="EMBL" id="MYM20371.1"/>
    </source>
</evidence>
<protein>
    <submittedName>
        <fullName evidence="2">Bifunctional nuclease family protein</fullName>
    </submittedName>
</protein>
<dbReference type="GO" id="GO:0004518">
    <property type="term" value="F:nuclease activity"/>
    <property type="evidence" value="ECO:0007669"/>
    <property type="project" value="InterPro"/>
</dbReference>
<reference evidence="2 3" key="1">
    <citation type="submission" date="2020-01" db="EMBL/GenBank/DDBJ databases">
        <authorList>
            <person name="Deng T."/>
        </authorList>
    </citation>
    <scope>NUCLEOTIDE SEQUENCE [LARGE SCALE GENOMIC DNA]</scope>
    <source>
        <strain evidence="2 3">5221</strain>
    </source>
</reference>
<dbReference type="Pfam" id="PF02577">
    <property type="entry name" value="BFN_dom"/>
    <property type="match status" value="1"/>
</dbReference>
<evidence type="ECO:0000313" key="3">
    <source>
        <dbReference type="Proteomes" id="UP000469215"/>
    </source>
</evidence>
<organism evidence="2 3">
    <name type="scientific">Brevibacterium rongguiense</name>
    <dbReference type="NCBI Taxonomy" id="2695267"/>
    <lineage>
        <taxon>Bacteria</taxon>
        <taxon>Bacillati</taxon>
        <taxon>Actinomycetota</taxon>
        <taxon>Actinomycetes</taxon>
        <taxon>Micrococcales</taxon>
        <taxon>Brevibacteriaceae</taxon>
        <taxon>Brevibacterium</taxon>
    </lineage>
</organism>
<dbReference type="SUPFAM" id="SSF103256">
    <property type="entry name" value="Hypothetical protein TM0160"/>
    <property type="match status" value="1"/>
</dbReference>
<dbReference type="EMBL" id="WWEQ01000049">
    <property type="protein sequence ID" value="MYM20371.1"/>
    <property type="molecule type" value="Genomic_DNA"/>
</dbReference>